<feature type="transmembrane region" description="Helical" evidence="5">
    <location>
        <begin position="47"/>
        <end position="66"/>
    </location>
</feature>
<comment type="caution">
    <text evidence="6">The sequence shown here is derived from an EMBL/GenBank/DDBJ whole genome shotgun (WGS) entry which is preliminary data.</text>
</comment>
<sequence length="108" mass="12390">MEATSDDRLFSMLIYVISLFFPVLGPLIIWLIKRDDSDFIDYHGKEYFNFLISFTIYGIIAGLLIFVLIGLLLAPIVGIVAFILTIIAAVKAYQGDMYRFPFIFRLIK</sequence>
<dbReference type="Proteomes" id="UP001596143">
    <property type="component" value="Unassembled WGS sequence"/>
</dbReference>
<dbReference type="InterPro" id="IPR019109">
    <property type="entry name" value="MamF_MmsF"/>
</dbReference>
<feature type="transmembrane region" description="Helical" evidence="5">
    <location>
        <begin position="12"/>
        <end position="32"/>
    </location>
</feature>
<feature type="transmembrane region" description="Helical" evidence="5">
    <location>
        <begin position="72"/>
        <end position="90"/>
    </location>
</feature>
<comment type="subcellular location">
    <subcellularLocation>
        <location evidence="1">Membrane</location>
        <topology evidence="1">Multi-pass membrane protein</topology>
    </subcellularLocation>
</comment>
<evidence type="ECO:0000313" key="7">
    <source>
        <dbReference type="Proteomes" id="UP001596143"/>
    </source>
</evidence>
<protein>
    <submittedName>
        <fullName evidence="6">DUF4870 domain-containing protein</fullName>
    </submittedName>
</protein>
<name>A0ABW0U6I7_9BACI</name>
<evidence type="ECO:0000256" key="3">
    <source>
        <dbReference type="ARBA" id="ARBA00022989"/>
    </source>
</evidence>
<keyword evidence="3 5" id="KW-1133">Transmembrane helix</keyword>
<evidence type="ECO:0000256" key="4">
    <source>
        <dbReference type="ARBA" id="ARBA00023136"/>
    </source>
</evidence>
<evidence type="ECO:0000256" key="2">
    <source>
        <dbReference type="ARBA" id="ARBA00022692"/>
    </source>
</evidence>
<dbReference type="Pfam" id="PF09685">
    <property type="entry name" value="MamF_MmsF"/>
    <property type="match status" value="1"/>
</dbReference>
<gene>
    <name evidence="6" type="ORF">ACFPTR_06535</name>
</gene>
<organism evidence="6 7">
    <name type="scientific">Aliibacillus thermotolerans</name>
    <dbReference type="NCBI Taxonomy" id="1834418"/>
    <lineage>
        <taxon>Bacteria</taxon>
        <taxon>Bacillati</taxon>
        <taxon>Bacillota</taxon>
        <taxon>Bacilli</taxon>
        <taxon>Bacillales</taxon>
        <taxon>Bacillaceae</taxon>
        <taxon>Aliibacillus</taxon>
    </lineage>
</organism>
<evidence type="ECO:0000256" key="1">
    <source>
        <dbReference type="ARBA" id="ARBA00004141"/>
    </source>
</evidence>
<accession>A0ABW0U6I7</accession>
<keyword evidence="4 5" id="KW-0472">Membrane</keyword>
<proteinExistence type="predicted"/>
<dbReference type="RefSeq" id="WP_270897808.1">
    <property type="nucleotide sequence ID" value="NZ_JBHSPF010000024.1"/>
</dbReference>
<reference evidence="7" key="1">
    <citation type="journal article" date="2019" name="Int. J. Syst. Evol. Microbiol.">
        <title>The Global Catalogue of Microorganisms (GCM) 10K type strain sequencing project: providing services to taxonomists for standard genome sequencing and annotation.</title>
        <authorList>
            <consortium name="The Broad Institute Genomics Platform"/>
            <consortium name="The Broad Institute Genome Sequencing Center for Infectious Disease"/>
            <person name="Wu L."/>
            <person name="Ma J."/>
        </authorList>
    </citation>
    <scope>NUCLEOTIDE SEQUENCE [LARGE SCALE GENOMIC DNA]</scope>
    <source>
        <strain evidence="7">CGMCC 1.15790</strain>
    </source>
</reference>
<keyword evidence="7" id="KW-1185">Reference proteome</keyword>
<evidence type="ECO:0000313" key="6">
    <source>
        <dbReference type="EMBL" id="MFC5628553.1"/>
    </source>
</evidence>
<evidence type="ECO:0000256" key="5">
    <source>
        <dbReference type="SAM" id="Phobius"/>
    </source>
</evidence>
<dbReference type="EMBL" id="JBHSPF010000024">
    <property type="protein sequence ID" value="MFC5628553.1"/>
    <property type="molecule type" value="Genomic_DNA"/>
</dbReference>
<keyword evidence="2 5" id="KW-0812">Transmembrane</keyword>